<dbReference type="AlphaFoldDB" id="A0A1W4XAP2"/>
<organism evidence="2 3">
    <name type="scientific">Agrilus planipennis</name>
    <name type="common">Emerald ash borer</name>
    <name type="synonym">Agrilus marcopoli</name>
    <dbReference type="NCBI Taxonomy" id="224129"/>
    <lineage>
        <taxon>Eukaryota</taxon>
        <taxon>Metazoa</taxon>
        <taxon>Ecdysozoa</taxon>
        <taxon>Arthropoda</taxon>
        <taxon>Hexapoda</taxon>
        <taxon>Insecta</taxon>
        <taxon>Pterygota</taxon>
        <taxon>Neoptera</taxon>
        <taxon>Endopterygota</taxon>
        <taxon>Coleoptera</taxon>
        <taxon>Polyphaga</taxon>
        <taxon>Elateriformia</taxon>
        <taxon>Buprestoidea</taxon>
        <taxon>Buprestidae</taxon>
        <taxon>Agrilinae</taxon>
        <taxon>Agrilus</taxon>
    </lineage>
</organism>
<evidence type="ECO:0000313" key="5">
    <source>
        <dbReference type="RefSeq" id="XP_018329889.1"/>
    </source>
</evidence>
<feature type="compositionally biased region" description="Basic residues" evidence="1">
    <location>
        <begin position="395"/>
        <end position="405"/>
    </location>
</feature>
<sequence length="430" mass="48467">MNIAVGSSATVLTIILRRVLDKNRIMAITRSNAPTKFITGCLPAILGLLRPSLGVIACGLYYILKGISKGLMVVSRRRRAGNRPKKHLHKSWLLKNLSEGTNEKKKDALKYLCTDITEMSSTSKTSFQKIGEVSNDTNSNTSGSLPGTKKKKSKTPRRAPSKVSKLCLDRRSSCCLRHSKSSMSQKRSIADYKDSKTVGIYYRKRVTQNGPDEDELDDPQLEAQLFKKYCTSQADLNILASNKDVAQAQTRSSNSIRNKLYIKQVGSREEDATSNSLTTSDLDHSKRSVPITDSGGNTTTNEEASCVNDRRSKTEGLNDQAIFFADNMDYATSLHATESYMMTRQRRRLKRNRKYKSYFTDKKCKYKRKRPSCRLCLEELRKLKALSTKAAALRKASRRRGKKISTRSSDLKSTRSGRIYAGRLRKLKRT</sequence>
<evidence type="ECO:0000256" key="1">
    <source>
        <dbReference type="SAM" id="MobiDB-lite"/>
    </source>
</evidence>
<feature type="compositionally biased region" description="Polar residues" evidence="1">
    <location>
        <begin position="294"/>
        <end position="303"/>
    </location>
</feature>
<keyword evidence="2" id="KW-1185">Reference proteome</keyword>
<evidence type="ECO:0000313" key="2">
    <source>
        <dbReference type="Proteomes" id="UP000192223"/>
    </source>
</evidence>
<feature type="region of interest" description="Disordered" evidence="1">
    <location>
        <begin position="265"/>
        <end position="311"/>
    </location>
</feature>
<reference evidence="3 4" key="1">
    <citation type="submission" date="2025-04" db="UniProtKB">
        <authorList>
            <consortium name="RefSeq"/>
        </authorList>
    </citation>
    <scope>IDENTIFICATION</scope>
    <source>
        <tissue evidence="3 4">Entire body</tissue>
    </source>
</reference>
<dbReference type="GeneID" id="108740178"/>
<name>A0A1W4XAP2_AGRPL</name>
<dbReference type="RefSeq" id="XP_018329888.1">
    <property type="nucleotide sequence ID" value="XM_018474386.1"/>
</dbReference>
<dbReference type="KEGG" id="apln:108740178"/>
<evidence type="ECO:0000313" key="4">
    <source>
        <dbReference type="RefSeq" id="XP_018329888.1"/>
    </source>
</evidence>
<dbReference type="Proteomes" id="UP000192223">
    <property type="component" value="Unplaced"/>
</dbReference>
<feature type="compositionally biased region" description="Basic residues" evidence="1">
    <location>
        <begin position="148"/>
        <end position="160"/>
    </location>
</feature>
<dbReference type="RefSeq" id="XP_018329887.1">
    <property type="nucleotide sequence ID" value="XM_018474385.1"/>
</dbReference>
<feature type="region of interest" description="Disordered" evidence="1">
    <location>
        <begin position="127"/>
        <end position="163"/>
    </location>
</feature>
<feature type="region of interest" description="Disordered" evidence="1">
    <location>
        <begin position="392"/>
        <end position="415"/>
    </location>
</feature>
<feature type="compositionally biased region" description="Polar residues" evidence="1">
    <location>
        <begin position="127"/>
        <end position="145"/>
    </location>
</feature>
<proteinExistence type="predicted"/>
<gene>
    <name evidence="3 4 5" type="primary">LOC108740178</name>
</gene>
<accession>A0A1W4XAP2</accession>
<dbReference type="RefSeq" id="XP_018329889.1">
    <property type="nucleotide sequence ID" value="XM_018474387.1"/>
</dbReference>
<evidence type="ECO:0000313" key="3">
    <source>
        <dbReference type="RefSeq" id="XP_018329887.1"/>
    </source>
</evidence>
<protein>
    <submittedName>
        <fullName evidence="3 4">Uncharacterized protein LOC108740178 isoform X1</fullName>
    </submittedName>
</protein>